<reference evidence="3 4" key="1">
    <citation type="submission" date="2017-07" db="EMBL/GenBank/DDBJ databases">
        <title>Draft whole genome sequences of clinical Proprionibacteriaceae strains.</title>
        <authorList>
            <person name="Bernier A.-M."/>
            <person name="Bernard K."/>
            <person name="Domingo M.-C."/>
        </authorList>
    </citation>
    <scope>NUCLEOTIDE SEQUENCE [LARGE SCALE GENOMIC DNA]</scope>
    <source>
        <strain evidence="3 4">NML 150081</strain>
    </source>
</reference>
<gene>
    <name evidence="3" type="ORF">CGZ91_11695</name>
</gene>
<evidence type="ECO:0000313" key="3">
    <source>
        <dbReference type="EMBL" id="OYN89539.1"/>
    </source>
</evidence>
<keyword evidence="4" id="KW-1185">Reference proteome</keyword>
<evidence type="ECO:0000313" key="4">
    <source>
        <dbReference type="Proteomes" id="UP000216300"/>
    </source>
</evidence>
<feature type="region of interest" description="Disordered" evidence="1">
    <location>
        <begin position="127"/>
        <end position="148"/>
    </location>
</feature>
<proteinExistence type="predicted"/>
<dbReference type="AlphaFoldDB" id="A0A255EDB5"/>
<evidence type="ECO:0000259" key="2">
    <source>
        <dbReference type="Pfam" id="PF08044"/>
    </source>
</evidence>
<dbReference type="Pfam" id="PF08044">
    <property type="entry name" value="DUF1707"/>
    <property type="match status" value="1"/>
</dbReference>
<sequence>MSSAWKADVLPLNYTRDLATIAAPPQPPRQPPPACRNFTGANARSCRSMVAVVDPSSAADRSRYRASDADRATITTILDEAYAEGRLDREEHSERTTQAMGARTIGDLIGLTDDLIAHDPLAATYTGSPSQHLPAVRPSSAPATTAGSDVAPMRVDHSAAGESNAPMIAVFGGNTRGGAWRVPEQSYSFTFAGGGEIDLTDAVLTADVVYINVFCMWGGLDIIVPPGVDFRNEAVVFMAGVETTKLQPPPSGRPLVVLRGFVFQAGVDVRLTGTDEDE</sequence>
<dbReference type="EMBL" id="NMVJ01000009">
    <property type="protein sequence ID" value="OYN89539.1"/>
    <property type="molecule type" value="Genomic_DNA"/>
</dbReference>
<name>A0A255EDB5_9ACTN</name>
<organism evidence="3 4">
    <name type="scientific">Parenemella sanctibonifatiensis</name>
    <dbReference type="NCBI Taxonomy" id="2016505"/>
    <lineage>
        <taxon>Bacteria</taxon>
        <taxon>Bacillati</taxon>
        <taxon>Actinomycetota</taxon>
        <taxon>Actinomycetes</taxon>
        <taxon>Propionibacteriales</taxon>
        <taxon>Propionibacteriaceae</taxon>
        <taxon>Parenemella</taxon>
    </lineage>
</organism>
<evidence type="ECO:0000256" key="1">
    <source>
        <dbReference type="SAM" id="MobiDB-lite"/>
    </source>
</evidence>
<dbReference type="InterPro" id="IPR012551">
    <property type="entry name" value="DUF1707_SHOCT-like"/>
</dbReference>
<protein>
    <recommendedName>
        <fullName evidence="2">DUF1707 domain-containing protein</fullName>
    </recommendedName>
</protein>
<feature type="domain" description="DUF1707" evidence="2">
    <location>
        <begin position="65"/>
        <end position="115"/>
    </location>
</feature>
<dbReference type="Proteomes" id="UP000216300">
    <property type="component" value="Unassembled WGS sequence"/>
</dbReference>
<comment type="caution">
    <text evidence="3">The sequence shown here is derived from an EMBL/GenBank/DDBJ whole genome shotgun (WGS) entry which is preliminary data.</text>
</comment>
<dbReference type="PANTHER" id="PTHR40763:SF4">
    <property type="entry name" value="DUF1707 DOMAIN-CONTAINING PROTEIN"/>
    <property type="match status" value="1"/>
</dbReference>
<dbReference type="PANTHER" id="PTHR40763">
    <property type="entry name" value="MEMBRANE PROTEIN-RELATED"/>
    <property type="match status" value="1"/>
</dbReference>
<accession>A0A255EDB5</accession>